<feature type="transmembrane region" description="Helical" evidence="1">
    <location>
        <begin position="158"/>
        <end position="180"/>
    </location>
</feature>
<organism evidence="2 3">
    <name type="scientific">Bowdeniella nasicola</name>
    <dbReference type="NCBI Taxonomy" id="208480"/>
    <lineage>
        <taxon>Bacteria</taxon>
        <taxon>Bacillati</taxon>
        <taxon>Actinomycetota</taxon>
        <taxon>Actinomycetes</taxon>
        <taxon>Actinomycetales</taxon>
        <taxon>Actinomycetaceae</taxon>
        <taxon>Bowdeniella</taxon>
    </lineage>
</organism>
<feature type="transmembrane region" description="Helical" evidence="1">
    <location>
        <begin position="309"/>
        <end position="330"/>
    </location>
</feature>
<evidence type="ECO:0000256" key="1">
    <source>
        <dbReference type="SAM" id="Phobius"/>
    </source>
</evidence>
<reference evidence="3" key="1">
    <citation type="submission" date="2016-10" db="EMBL/GenBank/DDBJ databases">
        <authorList>
            <person name="Varghese N."/>
            <person name="Submissions S."/>
        </authorList>
    </citation>
    <scope>NUCLEOTIDE SEQUENCE [LARGE SCALE GENOMIC DNA]</scope>
    <source>
        <strain evidence="3">KPR-1</strain>
    </source>
</reference>
<gene>
    <name evidence="2" type="ORF">SAMN02910418_01390</name>
</gene>
<protein>
    <submittedName>
        <fullName evidence="2">Uncharacterized protein</fullName>
    </submittedName>
</protein>
<dbReference type="EMBL" id="FNQV01000007">
    <property type="protein sequence ID" value="SEA33154.1"/>
    <property type="molecule type" value="Genomic_DNA"/>
</dbReference>
<accession>A0A1H4ACB6</accession>
<dbReference type="OrthoDB" id="5242179at2"/>
<name>A0A1H4ACB6_9ACTO</name>
<dbReference type="RefSeq" id="WP_092564091.1">
    <property type="nucleotide sequence ID" value="NZ_FNQV01000007.1"/>
</dbReference>
<evidence type="ECO:0000313" key="3">
    <source>
        <dbReference type="Proteomes" id="UP000199288"/>
    </source>
</evidence>
<dbReference type="AlphaFoldDB" id="A0A1H4ACB6"/>
<keyword evidence="1" id="KW-0472">Membrane</keyword>
<keyword evidence="1" id="KW-1133">Transmembrane helix</keyword>
<sequence length="376" mass="41261">MNRRIRYGAPTREDGSGRLLLTLAFLATGLLIADAAIAAGDTIDLDELQNHPAVVTAMLTALVIALLAIPIGLGYARLQRRFSQRARLIAGVTIIVIWIVGLSVASSIIDTTIGLRLGLLERLGLLIVAATLSFIELDRILTWAGRRALREIAAAIPAVARILPLLLLTVLLVFFTNELWQLAAAMSKGQMWALGTFLVIMIVVIIVPAIIDMLDDEDTEDDHGPILSDTPFCDVSPSRSRFSVGEWINLVAVSAAVQLVQVALFIVATFAIFALFGWIALTPKLIQTWTGAKPEALHWLGVNLPMDASMFRVCLILALFFGISFAASTLSDSLYRSLFLGRIAEEMRRNIAARHRYRSTLRSCGKLPHRWHDLMT</sequence>
<keyword evidence="3" id="KW-1185">Reference proteome</keyword>
<feature type="transmembrane region" description="Helical" evidence="1">
    <location>
        <begin position="247"/>
        <end position="280"/>
    </location>
</feature>
<proteinExistence type="predicted"/>
<evidence type="ECO:0000313" key="2">
    <source>
        <dbReference type="EMBL" id="SEA33154.1"/>
    </source>
</evidence>
<dbReference type="Proteomes" id="UP000199288">
    <property type="component" value="Unassembled WGS sequence"/>
</dbReference>
<feature type="transmembrane region" description="Helical" evidence="1">
    <location>
        <begin position="54"/>
        <end position="76"/>
    </location>
</feature>
<feature type="transmembrane region" description="Helical" evidence="1">
    <location>
        <begin position="192"/>
        <end position="211"/>
    </location>
</feature>
<feature type="transmembrane region" description="Helical" evidence="1">
    <location>
        <begin position="115"/>
        <end position="137"/>
    </location>
</feature>
<feature type="transmembrane region" description="Helical" evidence="1">
    <location>
        <begin position="88"/>
        <end position="109"/>
    </location>
</feature>
<keyword evidence="1" id="KW-0812">Transmembrane</keyword>